<comment type="caution">
    <text evidence="1">The sequence shown here is derived from an EMBL/GenBank/DDBJ whole genome shotgun (WGS) entry which is preliminary data.</text>
</comment>
<dbReference type="EMBL" id="CM046394">
    <property type="protein sequence ID" value="KAI8548177.1"/>
    <property type="molecule type" value="Genomic_DNA"/>
</dbReference>
<protein>
    <submittedName>
        <fullName evidence="1">Uncharacterized protein</fullName>
    </submittedName>
</protein>
<name>A0ACC0N628_RHOML</name>
<proteinExistence type="predicted"/>
<sequence>MVKLKGNESEVALEDEDVELGLLLRNNVYSTQECREVLGNRDHCKETLIRGTSPPSGFFFSFSPRMEQNDHQLWRCVQGDLEADNGIGINIKLVQALYARIMYHNCGGNVHYWLHIKGRRCPYTLERFLDERLVNLKPLLWRQSCLKGNESEVALKYQDVELGLLPNSPKYPKTTQEFREA</sequence>
<organism evidence="1 2">
    <name type="scientific">Rhododendron molle</name>
    <name type="common">Chinese azalea</name>
    <name type="synonym">Azalea mollis</name>
    <dbReference type="NCBI Taxonomy" id="49168"/>
    <lineage>
        <taxon>Eukaryota</taxon>
        <taxon>Viridiplantae</taxon>
        <taxon>Streptophyta</taxon>
        <taxon>Embryophyta</taxon>
        <taxon>Tracheophyta</taxon>
        <taxon>Spermatophyta</taxon>
        <taxon>Magnoliopsida</taxon>
        <taxon>eudicotyledons</taxon>
        <taxon>Gunneridae</taxon>
        <taxon>Pentapetalae</taxon>
        <taxon>asterids</taxon>
        <taxon>Ericales</taxon>
        <taxon>Ericaceae</taxon>
        <taxon>Ericoideae</taxon>
        <taxon>Rhodoreae</taxon>
        <taxon>Rhododendron</taxon>
    </lineage>
</organism>
<dbReference type="Proteomes" id="UP001062846">
    <property type="component" value="Chromosome 7"/>
</dbReference>
<reference evidence="1" key="1">
    <citation type="submission" date="2022-02" db="EMBL/GenBank/DDBJ databases">
        <title>Plant Genome Project.</title>
        <authorList>
            <person name="Zhang R.-G."/>
        </authorList>
    </citation>
    <scope>NUCLEOTIDE SEQUENCE</scope>
    <source>
        <strain evidence="1">AT1</strain>
    </source>
</reference>
<accession>A0ACC0N628</accession>
<evidence type="ECO:0000313" key="2">
    <source>
        <dbReference type="Proteomes" id="UP001062846"/>
    </source>
</evidence>
<keyword evidence="2" id="KW-1185">Reference proteome</keyword>
<gene>
    <name evidence="1" type="ORF">RHMOL_Rhmol07G0252400</name>
</gene>
<evidence type="ECO:0000313" key="1">
    <source>
        <dbReference type="EMBL" id="KAI8548177.1"/>
    </source>
</evidence>